<dbReference type="RefSeq" id="XP_056489192.1">
    <property type="nucleotide sequence ID" value="XM_056629890.1"/>
</dbReference>
<evidence type="ECO:0000313" key="1">
    <source>
        <dbReference type="EMBL" id="KAJ5397140.1"/>
    </source>
</evidence>
<dbReference type="Proteomes" id="UP001147747">
    <property type="component" value="Unassembled WGS sequence"/>
</dbReference>
<sequence length="65" mass="6812">MVGETFARCAADRDAVWIGLVAHASDLLASCKHGIASFMANPTGPLRRGKVLAIYRSPVIVAAMG</sequence>
<accession>A0A9X0B9W9</accession>
<proteinExistence type="predicted"/>
<reference evidence="1" key="1">
    <citation type="submission" date="2022-12" db="EMBL/GenBank/DDBJ databases">
        <authorList>
            <person name="Petersen C."/>
        </authorList>
    </citation>
    <scope>NUCLEOTIDE SEQUENCE</scope>
    <source>
        <strain evidence="1">IBT 29677</strain>
    </source>
</reference>
<keyword evidence="2" id="KW-1185">Reference proteome</keyword>
<organism evidence="1 2">
    <name type="scientific">Penicillium cosmopolitanum</name>
    <dbReference type="NCBI Taxonomy" id="1131564"/>
    <lineage>
        <taxon>Eukaryota</taxon>
        <taxon>Fungi</taxon>
        <taxon>Dikarya</taxon>
        <taxon>Ascomycota</taxon>
        <taxon>Pezizomycotina</taxon>
        <taxon>Eurotiomycetes</taxon>
        <taxon>Eurotiomycetidae</taxon>
        <taxon>Eurotiales</taxon>
        <taxon>Aspergillaceae</taxon>
        <taxon>Penicillium</taxon>
    </lineage>
</organism>
<evidence type="ECO:0000313" key="2">
    <source>
        <dbReference type="Proteomes" id="UP001147747"/>
    </source>
</evidence>
<dbReference type="AlphaFoldDB" id="A0A9X0B9W9"/>
<comment type="caution">
    <text evidence="1">The sequence shown here is derived from an EMBL/GenBank/DDBJ whole genome shotgun (WGS) entry which is preliminary data.</text>
</comment>
<dbReference type="OrthoDB" id="10275628at2759"/>
<dbReference type="GeneID" id="81368870"/>
<gene>
    <name evidence="1" type="ORF">N7509_005253</name>
</gene>
<protein>
    <submittedName>
        <fullName evidence="1">Uncharacterized protein</fullName>
    </submittedName>
</protein>
<reference evidence="1" key="2">
    <citation type="journal article" date="2023" name="IMA Fungus">
        <title>Comparative genomic study of the Penicillium genus elucidates a diverse pangenome and 15 lateral gene transfer events.</title>
        <authorList>
            <person name="Petersen C."/>
            <person name="Sorensen T."/>
            <person name="Nielsen M.R."/>
            <person name="Sondergaard T.E."/>
            <person name="Sorensen J.L."/>
            <person name="Fitzpatrick D.A."/>
            <person name="Frisvad J.C."/>
            <person name="Nielsen K.L."/>
        </authorList>
    </citation>
    <scope>NUCLEOTIDE SEQUENCE</scope>
    <source>
        <strain evidence="1">IBT 29677</strain>
    </source>
</reference>
<dbReference type="EMBL" id="JAPZBU010000006">
    <property type="protein sequence ID" value="KAJ5397140.1"/>
    <property type="molecule type" value="Genomic_DNA"/>
</dbReference>
<name>A0A9X0B9W9_9EURO</name>